<feature type="non-terminal residue" evidence="3">
    <location>
        <position position="485"/>
    </location>
</feature>
<dbReference type="GO" id="GO:0005794">
    <property type="term" value="C:Golgi apparatus"/>
    <property type="evidence" value="ECO:0007669"/>
    <property type="project" value="TreeGrafter"/>
</dbReference>
<keyword evidence="4" id="KW-1185">Reference proteome</keyword>
<organism evidence="3 4">
    <name type="scientific">Testicularia cyperi</name>
    <dbReference type="NCBI Taxonomy" id="1882483"/>
    <lineage>
        <taxon>Eukaryota</taxon>
        <taxon>Fungi</taxon>
        <taxon>Dikarya</taxon>
        <taxon>Basidiomycota</taxon>
        <taxon>Ustilaginomycotina</taxon>
        <taxon>Ustilaginomycetes</taxon>
        <taxon>Ustilaginales</taxon>
        <taxon>Anthracoideaceae</taxon>
        <taxon>Testicularia</taxon>
    </lineage>
</organism>
<keyword evidence="2" id="KW-0472">Membrane</keyword>
<evidence type="ECO:0000313" key="4">
    <source>
        <dbReference type="Proteomes" id="UP000246740"/>
    </source>
</evidence>
<name>A0A317XXJ7_9BASI</name>
<feature type="transmembrane region" description="Helical" evidence="2">
    <location>
        <begin position="147"/>
        <end position="172"/>
    </location>
</feature>
<feature type="region of interest" description="Disordered" evidence="1">
    <location>
        <begin position="1"/>
        <end position="126"/>
    </location>
</feature>
<feature type="transmembrane region" description="Helical" evidence="2">
    <location>
        <begin position="272"/>
        <end position="295"/>
    </location>
</feature>
<feature type="compositionally biased region" description="Polar residues" evidence="1">
    <location>
        <begin position="14"/>
        <end position="23"/>
    </location>
</feature>
<feature type="compositionally biased region" description="Low complexity" evidence="1">
    <location>
        <begin position="43"/>
        <end position="52"/>
    </location>
</feature>
<keyword evidence="2" id="KW-0812">Transmembrane</keyword>
<evidence type="ECO:0000313" key="3">
    <source>
        <dbReference type="EMBL" id="PWZ03046.1"/>
    </source>
</evidence>
<dbReference type="PANTHER" id="PTHR34391:SF1">
    <property type="entry name" value="UPF0658 GOLGI APPARATUS MEMBRANE PROTEIN C1952.10C-RELATED"/>
    <property type="match status" value="1"/>
</dbReference>
<feature type="transmembrane region" description="Helical" evidence="2">
    <location>
        <begin position="350"/>
        <end position="373"/>
    </location>
</feature>
<accession>A0A317XXJ7</accession>
<feature type="non-terminal residue" evidence="3">
    <location>
        <position position="1"/>
    </location>
</feature>
<dbReference type="InParanoid" id="A0A317XXJ7"/>
<sequence length="485" mass="52250">EPSSSAAAYGQVLPPTSQLSPRSSVGYIPSASHPSSASPPPQAFHQQHAQHAAYHRPLMAASPPPASGHAGNGQPTFAVPSPSSSPSPAAPTNATHAPSTNAGSGKDSRSAKHNGTASISRSTRTGASKLIGEPDSVIRPPSRVSGVYIIVTAIEAIIVITLVGLIFGRIVTEVDSFSQDLKTVSVYLAMFVFGCAFQALVAWDAVRLKNTLQLIGVLIFNIALTITAAIEIQQVEDALAAQDRIEGGFPCPNDPSRFCRTRAALFPSVERYLIVVTAVCGVTEFILIYLTVKLWKEFGWVIYQKIGADLRIRNMFLLYQLFIVFLKFCFFFGVGFTVIYLILVANTSDWEYAVTVAAVPCAVIALLAAGFAVRKEWTSLMALSLLLMTAGLVYFVYKVTQVWLPATRDQYNYVRKTITFVSAFAILSLGLTLINGIICLLNFNKGLKPAHDAIGVFGGVSRHRPRDKSEGNALEAEPKENGEAQ</sequence>
<gene>
    <name evidence="3" type="ORF">BCV70DRAFT_143731</name>
</gene>
<dbReference type="PANTHER" id="PTHR34391">
    <property type="entry name" value="UPF0658 GOLGI APPARATUS MEMBRANE PROTEIN C1952.10C-RELATED"/>
    <property type="match status" value="1"/>
</dbReference>
<evidence type="ECO:0000256" key="2">
    <source>
        <dbReference type="SAM" id="Phobius"/>
    </source>
</evidence>
<feature type="region of interest" description="Disordered" evidence="1">
    <location>
        <begin position="462"/>
        <end position="485"/>
    </location>
</feature>
<feature type="transmembrane region" description="Helical" evidence="2">
    <location>
        <begin position="380"/>
        <end position="397"/>
    </location>
</feature>
<dbReference type="InterPro" id="IPR040410">
    <property type="entry name" value="UPF0658_Golgi"/>
</dbReference>
<dbReference type="Proteomes" id="UP000246740">
    <property type="component" value="Unassembled WGS sequence"/>
</dbReference>
<feature type="transmembrane region" description="Helical" evidence="2">
    <location>
        <begin position="184"/>
        <end position="203"/>
    </location>
</feature>
<feature type="transmembrane region" description="Helical" evidence="2">
    <location>
        <begin position="417"/>
        <end position="441"/>
    </location>
</feature>
<protein>
    <submittedName>
        <fullName evidence="3">Uncharacterized protein</fullName>
    </submittedName>
</protein>
<dbReference type="AlphaFoldDB" id="A0A317XXJ7"/>
<proteinExistence type="predicted"/>
<feature type="compositionally biased region" description="Basic and acidic residues" evidence="1">
    <location>
        <begin position="476"/>
        <end position="485"/>
    </location>
</feature>
<feature type="compositionally biased region" description="Polar residues" evidence="1">
    <location>
        <begin position="113"/>
        <end position="126"/>
    </location>
</feature>
<reference evidence="3 4" key="1">
    <citation type="journal article" date="2018" name="Mol. Biol. Evol.">
        <title>Broad Genomic Sampling Reveals a Smut Pathogenic Ancestry of the Fungal Clade Ustilaginomycotina.</title>
        <authorList>
            <person name="Kijpornyongpan T."/>
            <person name="Mondo S.J."/>
            <person name="Barry K."/>
            <person name="Sandor L."/>
            <person name="Lee J."/>
            <person name="Lipzen A."/>
            <person name="Pangilinan J."/>
            <person name="LaButti K."/>
            <person name="Hainaut M."/>
            <person name="Henrissat B."/>
            <person name="Grigoriev I.V."/>
            <person name="Spatafora J.W."/>
            <person name="Aime M.C."/>
        </authorList>
    </citation>
    <scope>NUCLEOTIDE SEQUENCE [LARGE SCALE GENOMIC DNA]</scope>
    <source>
        <strain evidence="3 4">MCA 3645</strain>
    </source>
</reference>
<feature type="transmembrane region" description="Helical" evidence="2">
    <location>
        <begin position="210"/>
        <end position="230"/>
    </location>
</feature>
<keyword evidence="2" id="KW-1133">Transmembrane helix</keyword>
<feature type="transmembrane region" description="Helical" evidence="2">
    <location>
        <begin position="316"/>
        <end position="344"/>
    </location>
</feature>
<evidence type="ECO:0000256" key="1">
    <source>
        <dbReference type="SAM" id="MobiDB-lite"/>
    </source>
</evidence>
<dbReference type="EMBL" id="KZ819188">
    <property type="protein sequence ID" value="PWZ03046.1"/>
    <property type="molecule type" value="Genomic_DNA"/>
</dbReference>
<dbReference type="OrthoDB" id="2448307at2759"/>
<feature type="compositionally biased region" description="Low complexity" evidence="1">
    <location>
        <begin position="90"/>
        <end position="102"/>
    </location>
</feature>